<gene>
    <name evidence="1" type="ORF">SCALOS_LOCUS11323</name>
</gene>
<evidence type="ECO:0000313" key="2">
    <source>
        <dbReference type="Proteomes" id="UP000789860"/>
    </source>
</evidence>
<name>A0ACA9PU61_9GLOM</name>
<feature type="non-terminal residue" evidence="1">
    <location>
        <position position="1"/>
    </location>
</feature>
<dbReference type="Proteomes" id="UP000789860">
    <property type="component" value="Unassembled WGS sequence"/>
</dbReference>
<proteinExistence type="predicted"/>
<keyword evidence="2" id="KW-1185">Reference proteome</keyword>
<comment type="caution">
    <text evidence="1">The sequence shown here is derived from an EMBL/GenBank/DDBJ whole genome shotgun (WGS) entry which is preliminary data.</text>
</comment>
<accession>A0ACA9PU61</accession>
<reference evidence="1" key="1">
    <citation type="submission" date="2021-06" db="EMBL/GenBank/DDBJ databases">
        <authorList>
            <person name="Kallberg Y."/>
            <person name="Tangrot J."/>
            <person name="Rosling A."/>
        </authorList>
    </citation>
    <scope>NUCLEOTIDE SEQUENCE</scope>
    <source>
        <strain evidence="1">AU212A</strain>
    </source>
</reference>
<evidence type="ECO:0000313" key="1">
    <source>
        <dbReference type="EMBL" id="CAG8722838.1"/>
    </source>
</evidence>
<dbReference type="EMBL" id="CAJVPM010048325">
    <property type="protein sequence ID" value="CAG8722838.1"/>
    <property type="molecule type" value="Genomic_DNA"/>
</dbReference>
<sequence>LVEWEIFDKLSTVITDNVTSIVKAIQQLDTTHLGCTAHTIHLAVTNSLKKCETLIGNAKLLNNFLVKRDKYR</sequence>
<organism evidence="1 2">
    <name type="scientific">Scutellospora calospora</name>
    <dbReference type="NCBI Taxonomy" id="85575"/>
    <lineage>
        <taxon>Eukaryota</taxon>
        <taxon>Fungi</taxon>
        <taxon>Fungi incertae sedis</taxon>
        <taxon>Mucoromycota</taxon>
        <taxon>Glomeromycotina</taxon>
        <taxon>Glomeromycetes</taxon>
        <taxon>Diversisporales</taxon>
        <taxon>Gigasporaceae</taxon>
        <taxon>Scutellospora</taxon>
    </lineage>
</organism>
<protein>
    <submittedName>
        <fullName evidence="1">4699_t:CDS:1</fullName>
    </submittedName>
</protein>